<gene>
    <name evidence="1" type="ORF">GGQ87_001126</name>
</gene>
<keyword evidence="2" id="KW-1185">Reference proteome</keyword>
<dbReference type="EMBL" id="JAATJM010000001">
    <property type="protein sequence ID" value="NJC40868.1"/>
    <property type="molecule type" value="Genomic_DNA"/>
</dbReference>
<organism evidence="1 2">
    <name type="scientific">Brevundimonas alba</name>
    <dbReference type="NCBI Taxonomy" id="74314"/>
    <lineage>
        <taxon>Bacteria</taxon>
        <taxon>Pseudomonadati</taxon>
        <taxon>Pseudomonadota</taxon>
        <taxon>Alphaproteobacteria</taxon>
        <taxon>Caulobacterales</taxon>
        <taxon>Caulobacteraceae</taxon>
        <taxon>Brevundimonas</taxon>
    </lineage>
</organism>
<dbReference type="Proteomes" id="UP000587415">
    <property type="component" value="Unassembled WGS sequence"/>
</dbReference>
<sequence>MTQDTRSTKLRFALMAGGALVACGVVAAGVLAADSARLRYSDADRAASTAAVAQMDAAQARANQTREAAQKTSYKGF</sequence>
<dbReference type="RefSeq" id="WP_168045706.1">
    <property type="nucleotide sequence ID" value="NZ_JAATJM010000001.1"/>
</dbReference>
<proteinExistence type="predicted"/>
<comment type="caution">
    <text evidence="1">The sequence shown here is derived from an EMBL/GenBank/DDBJ whole genome shotgun (WGS) entry which is preliminary data.</text>
</comment>
<dbReference type="AlphaFoldDB" id="A0A7X6BMA5"/>
<dbReference type="PROSITE" id="PS51257">
    <property type="entry name" value="PROKAR_LIPOPROTEIN"/>
    <property type="match status" value="1"/>
</dbReference>
<reference evidence="1 2" key="1">
    <citation type="submission" date="2020-03" db="EMBL/GenBank/DDBJ databases">
        <title>Genomic Encyclopedia of Type Strains, Phase IV (KMG-IV): sequencing the most valuable type-strain genomes for metagenomic binning, comparative biology and taxonomic classification.</title>
        <authorList>
            <person name="Goeker M."/>
        </authorList>
    </citation>
    <scope>NUCLEOTIDE SEQUENCE [LARGE SCALE GENOMIC DNA]</scope>
    <source>
        <strain evidence="1 2">DSM 4736</strain>
    </source>
</reference>
<accession>A0A7X6BMA5</accession>
<evidence type="ECO:0000313" key="2">
    <source>
        <dbReference type="Proteomes" id="UP000587415"/>
    </source>
</evidence>
<name>A0A7X6BMA5_9CAUL</name>
<protein>
    <submittedName>
        <fullName evidence="1">Uncharacterized protein</fullName>
    </submittedName>
</protein>
<evidence type="ECO:0000313" key="1">
    <source>
        <dbReference type="EMBL" id="NJC40868.1"/>
    </source>
</evidence>